<keyword evidence="5 9" id="KW-0560">Oxidoreductase</keyword>
<dbReference type="AlphaFoldDB" id="S0FSK9"/>
<dbReference type="SUPFAM" id="SSF53706">
    <property type="entry name" value="Formate dehydrogenase/DMSO reductase, domains 1-3"/>
    <property type="match status" value="1"/>
</dbReference>
<dbReference type="InterPro" id="IPR009010">
    <property type="entry name" value="Asp_de-COase-like_dom_sf"/>
</dbReference>
<dbReference type="Gene3D" id="2.40.40.20">
    <property type="match status" value="1"/>
</dbReference>
<dbReference type="SMART" id="SM00926">
    <property type="entry name" value="Molybdop_Fe4S4"/>
    <property type="match status" value="1"/>
</dbReference>
<sequence length="872" mass="98571">MTYKTDEIWEDKWVNTTCGVCYCGCGAKVRVVNGVPVKIEGIKETTMGGTNAGLCGKGVAGLMYYHDPNRIKKPMLRTNPEKGIGVDPKWKEIEWEEAYEIITTKMKKIMEDDPNKILFTNQTMRASDGPHNHPYFYAQAFGVKNNGNFIIGGGSLHCGNACHMLGGLIHGAWSIAPDWRYTKYVLKWGSSKGTGSGHSAMTNARLRADAVRRGIKEIVFDPMGNFAGGKATEWLAILPGTDTAVGLAIANYIVNMRGEMDELYLKAKTNFVYLIKEDGTYIRHEKSNKPLVYDTKAGEIKEYDDQSAAWEDLALDGEYEYNGEKVRPCFVPFKEHLKQFTIEWASEISTVPAAKILEVAKGWVDNAQIGSTITIEGKTFPYRPVSSVTFRGSQGHTNGIHQVAAIDLMAQLVGAEDVPGGTLGWPAIRRAYPGGNYEQTCKVGTDGVIVPSVFYSHDPWPVHAPSYPATNMGCVDVWTHCTLSHIPYVEEVDYIHDKLGMKAKPEMIFGISANFIISNSDWDTAVKNFKDCFVVQNDLWINETDQAIGDLILPDVSYLEKDCWSSEIDAFFFSGSPSYEDWYVHLQKPVAKPIGESRFFMDVYLEVAHRVGVLDKFNAKLNDYYRIEDPELQIKPGEKLTWKEIGERVLRWVYGPDKEKIEEQGYATWHKSIEDVYWRWEIDSRCPVYMEYLIHDRRNMEKIFEETGFDYKKLEMDMDQYTPLPSWFWPESHKDLDDEYDLLAFSYRDILHTNNTTFQNPYVDEVSQMCPYTFTITLNTTMAKERGFKDGDIICIENKYGVKEKGIVKTMEAQSPKVIGIAGQGGLWADGRPIAKGKGANFCKLLPAKLKYFDPVAGNMETAVAVKIYKVN</sequence>
<dbReference type="Gene3D" id="3.40.50.740">
    <property type="match status" value="2"/>
</dbReference>
<keyword evidence="10" id="KW-1185">Reference proteome</keyword>
<reference evidence="9 10" key="1">
    <citation type="journal article" date="2013" name="Genome Announc.">
        <title>Draft Genome Sequence of Desulfotignum phosphitoxidans DSM 13687 Strain FiPS-3.</title>
        <authorList>
            <person name="Poehlein A."/>
            <person name="Daniel R."/>
            <person name="Simeonova D.D."/>
        </authorList>
    </citation>
    <scope>NUCLEOTIDE SEQUENCE [LARGE SCALE GENOMIC DNA]</scope>
    <source>
        <strain evidence="9 10">DSM 13687</strain>
    </source>
</reference>
<dbReference type="EMBL" id="APJX01000010">
    <property type="protein sequence ID" value="EMS78073.1"/>
    <property type="molecule type" value="Genomic_DNA"/>
</dbReference>
<dbReference type="GO" id="GO:0046872">
    <property type="term" value="F:metal ion binding"/>
    <property type="evidence" value="ECO:0007669"/>
    <property type="project" value="UniProtKB-KW"/>
</dbReference>
<evidence type="ECO:0000256" key="2">
    <source>
        <dbReference type="ARBA" id="ARBA00022505"/>
    </source>
</evidence>
<proteinExistence type="predicted"/>
<comment type="caution">
    <text evidence="9">The sequence shown here is derived from an EMBL/GenBank/DDBJ whole genome shotgun (WGS) entry which is preliminary data.</text>
</comment>
<evidence type="ECO:0000256" key="6">
    <source>
        <dbReference type="ARBA" id="ARBA00023004"/>
    </source>
</evidence>
<name>S0FSK9_9BACT</name>
<keyword evidence="4" id="KW-0732">Signal</keyword>
<protein>
    <submittedName>
        <fullName evidence="9">Phenylacetyl-CoA:acceptor oxidoreductase PadB subunit</fullName>
        <ecNumber evidence="9">1.17.5.1</ecNumber>
    </submittedName>
</protein>
<dbReference type="Pfam" id="PF00384">
    <property type="entry name" value="Molybdopterin"/>
    <property type="match status" value="1"/>
</dbReference>
<gene>
    <name evidence="9" type="primary">padB</name>
    <name evidence="9" type="ORF">Dpo_10c00660</name>
</gene>
<keyword evidence="1" id="KW-0004">4Fe-4S</keyword>
<dbReference type="RefSeq" id="WP_006967875.1">
    <property type="nucleotide sequence ID" value="NZ_APJX01000010.1"/>
</dbReference>
<dbReference type="InterPro" id="IPR050612">
    <property type="entry name" value="Prok_Mopterin_Oxidored"/>
</dbReference>
<keyword evidence="2" id="KW-0500">Molybdenum</keyword>
<dbReference type="EC" id="1.17.5.1" evidence="9"/>
<organism evidence="9 10">
    <name type="scientific">Desulfotignum phosphitoxidans DSM 13687</name>
    <dbReference type="NCBI Taxonomy" id="1286635"/>
    <lineage>
        <taxon>Bacteria</taxon>
        <taxon>Pseudomonadati</taxon>
        <taxon>Thermodesulfobacteriota</taxon>
        <taxon>Desulfobacteria</taxon>
        <taxon>Desulfobacterales</taxon>
        <taxon>Desulfobacteraceae</taxon>
        <taxon>Desulfotignum</taxon>
    </lineage>
</organism>
<keyword evidence="6" id="KW-0408">Iron</keyword>
<evidence type="ECO:0000259" key="8">
    <source>
        <dbReference type="PROSITE" id="PS51669"/>
    </source>
</evidence>
<dbReference type="GO" id="GO:0051539">
    <property type="term" value="F:4 iron, 4 sulfur cluster binding"/>
    <property type="evidence" value="ECO:0007669"/>
    <property type="project" value="UniProtKB-KW"/>
</dbReference>
<dbReference type="SUPFAM" id="SSF50692">
    <property type="entry name" value="ADC-like"/>
    <property type="match status" value="1"/>
</dbReference>
<dbReference type="PROSITE" id="PS51669">
    <property type="entry name" value="4FE4S_MOW_BIS_MGD"/>
    <property type="match status" value="1"/>
</dbReference>
<evidence type="ECO:0000256" key="5">
    <source>
        <dbReference type="ARBA" id="ARBA00023002"/>
    </source>
</evidence>
<dbReference type="Gene3D" id="2.20.25.90">
    <property type="entry name" value="ADC-like domains"/>
    <property type="match status" value="1"/>
</dbReference>
<evidence type="ECO:0000256" key="4">
    <source>
        <dbReference type="ARBA" id="ARBA00022729"/>
    </source>
</evidence>
<dbReference type="InterPro" id="IPR006963">
    <property type="entry name" value="Mopterin_OxRdtase_4Fe-4S_dom"/>
</dbReference>
<evidence type="ECO:0000256" key="7">
    <source>
        <dbReference type="ARBA" id="ARBA00023014"/>
    </source>
</evidence>
<dbReference type="PANTHER" id="PTHR43742">
    <property type="entry name" value="TRIMETHYLAMINE-N-OXIDE REDUCTASE"/>
    <property type="match status" value="1"/>
</dbReference>
<evidence type="ECO:0000313" key="10">
    <source>
        <dbReference type="Proteomes" id="UP000014216"/>
    </source>
</evidence>
<feature type="domain" description="4Fe-4S Mo/W bis-MGD-type" evidence="8">
    <location>
        <begin position="11"/>
        <end position="69"/>
    </location>
</feature>
<accession>S0FSK9</accession>
<evidence type="ECO:0000256" key="1">
    <source>
        <dbReference type="ARBA" id="ARBA00022485"/>
    </source>
</evidence>
<keyword evidence="7" id="KW-0411">Iron-sulfur</keyword>
<dbReference type="PANTHER" id="PTHR43742:SF9">
    <property type="entry name" value="TETRATHIONATE REDUCTASE SUBUNIT A"/>
    <property type="match status" value="1"/>
</dbReference>
<evidence type="ECO:0000256" key="3">
    <source>
        <dbReference type="ARBA" id="ARBA00022723"/>
    </source>
</evidence>
<dbReference type="InterPro" id="IPR006656">
    <property type="entry name" value="Mopterin_OxRdtase"/>
</dbReference>
<dbReference type="Proteomes" id="UP000014216">
    <property type="component" value="Unassembled WGS sequence"/>
</dbReference>
<dbReference type="OrthoDB" id="9803192at2"/>
<keyword evidence="3" id="KW-0479">Metal-binding</keyword>
<dbReference type="GO" id="GO:0033789">
    <property type="term" value="F:phenylacetyl-CoA dehydrogenase activity"/>
    <property type="evidence" value="ECO:0007669"/>
    <property type="project" value="UniProtKB-EC"/>
</dbReference>
<evidence type="ECO:0000313" key="9">
    <source>
        <dbReference type="EMBL" id="EMS78073.1"/>
    </source>
</evidence>
<dbReference type="Gene3D" id="3.40.228.10">
    <property type="entry name" value="Dimethylsulfoxide Reductase, domain 2"/>
    <property type="match status" value="1"/>
</dbReference>